<organism evidence="4 5">
    <name type="scientific">Paraburkholderia acidicola</name>
    <dbReference type="NCBI Taxonomy" id="1912599"/>
    <lineage>
        <taxon>Bacteria</taxon>
        <taxon>Pseudomonadati</taxon>
        <taxon>Pseudomonadota</taxon>
        <taxon>Betaproteobacteria</taxon>
        <taxon>Burkholderiales</taxon>
        <taxon>Burkholderiaceae</taxon>
        <taxon>Paraburkholderia</taxon>
    </lineage>
</organism>
<reference evidence="4 5" key="1">
    <citation type="submission" date="2017-01" db="EMBL/GenBank/DDBJ databases">
        <title>Whole-Genome Shotgun Sequencing of Two beta-Proteobacterial Species in Search of the Bulgecin Biosynthetic Cluster.</title>
        <authorList>
            <person name="Horsman M.E."/>
            <person name="Marous D.R."/>
            <person name="Li R."/>
            <person name="Oliver R.A."/>
            <person name="Byun B."/>
            <person name="Emrich S.J."/>
            <person name="Boggess B."/>
            <person name="Townsend C.A."/>
            <person name="Mobashery S."/>
        </authorList>
    </citation>
    <scope>NUCLEOTIDE SEQUENCE [LARGE SCALE GENOMIC DNA]</scope>
    <source>
        <strain evidence="4 5">ATCC 31363</strain>
    </source>
</reference>
<sequence length="226" mass="22961">MDNANQSSSRIHPLVATAAGAVILASAVGIAAMTGILPKAHSDDAPSTAQQSAQVAAASATLATPAVQPAQVVQAQQPVVQQPAAPVVRRPVHVASRPVHTAPRYEPQPQPQEMVDRDVGTVESITPVTQQGHGTGLGAVGGAAAGGLLGNQFGRGNGRTAATIVGVLAGGLAGNTAEQHLRSETDYQVRVRMPDGSTRVMTYQRPPEFGVGQRVRVDGNGIVGAG</sequence>
<name>A0A2A4F467_9BURK</name>
<evidence type="ECO:0000256" key="2">
    <source>
        <dbReference type="ARBA" id="ARBA00023136"/>
    </source>
</evidence>
<dbReference type="OrthoDB" id="5298161at2"/>
<comment type="subcellular location">
    <subcellularLocation>
        <location evidence="1">Membrane</location>
    </subcellularLocation>
</comment>
<feature type="domain" description="Glycine zipper 2TM" evidence="3">
    <location>
        <begin position="137"/>
        <end position="177"/>
    </location>
</feature>
<gene>
    <name evidence="4" type="ORF">BWP39_04360</name>
</gene>
<dbReference type="GO" id="GO:0019867">
    <property type="term" value="C:outer membrane"/>
    <property type="evidence" value="ECO:0007669"/>
    <property type="project" value="InterPro"/>
</dbReference>
<evidence type="ECO:0000259" key="3">
    <source>
        <dbReference type="Pfam" id="PF05433"/>
    </source>
</evidence>
<evidence type="ECO:0000256" key="1">
    <source>
        <dbReference type="ARBA" id="ARBA00004370"/>
    </source>
</evidence>
<evidence type="ECO:0000313" key="5">
    <source>
        <dbReference type="Proteomes" id="UP000218022"/>
    </source>
</evidence>
<protein>
    <recommendedName>
        <fullName evidence="3">Glycine zipper 2TM domain-containing protein</fullName>
    </recommendedName>
</protein>
<dbReference type="PANTHER" id="PTHR35603">
    <property type="match status" value="1"/>
</dbReference>
<dbReference type="PANTHER" id="PTHR35603:SF2">
    <property type="entry name" value="OUTER MEMBRANE LIPOPROTEIN"/>
    <property type="match status" value="1"/>
</dbReference>
<comment type="caution">
    <text evidence="4">The sequence shown here is derived from an EMBL/GenBank/DDBJ whole genome shotgun (WGS) entry which is preliminary data.</text>
</comment>
<dbReference type="InterPro" id="IPR051407">
    <property type="entry name" value="Bact_OM_lipoprot/Surf_antigen"/>
</dbReference>
<proteinExistence type="predicted"/>
<dbReference type="AlphaFoldDB" id="A0A2A4F467"/>
<dbReference type="RefSeq" id="WP_096717204.1">
    <property type="nucleotide sequence ID" value="NZ_MTZV01000002.1"/>
</dbReference>
<accession>A0A2A4F467</accession>
<evidence type="ECO:0000313" key="4">
    <source>
        <dbReference type="EMBL" id="PCE27747.1"/>
    </source>
</evidence>
<dbReference type="Proteomes" id="UP000218022">
    <property type="component" value="Unassembled WGS sequence"/>
</dbReference>
<dbReference type="Pfam" id="PF05433">
    <property type="entry name" value="Rick_17kDa_Anti"/>
    <property type="match status" value="1"/>
</dbReference>
<dbReference type="EMBL" id="MTZV01000002">
    <property type="protein sequence ID" value="PCE27747.1"/>
    <property type="molecule type" value="Genomic_DNA"/>
</dbReference>
<keyword evidence="2" id="KW-0472">Membrane</keyword>
<dbReference type="InterPro" id="IPR008816">
    <property type="entry name" value="Gly_zipper_2TM_dom"/>
</dbReference>